<dbReference type="Pfam" id="PF09722">
    <property type="entry name" value="Xre_MbcA_ParS_C"/>
    <property type="match status" value="1"/>
</dbReference>
<gene>
    <name evidence="2" type="ORF">EKG39_20105</name>
</gene>
<feature type="domain" description="Antitoxin Xre/MbcA/ParS-like toxin-binding" evidence="1">
    <location>
        <begin position="66"/>
        <end position="111"/>
    </location>
</feature>
<dbReference type="EMBL" id="RXNV01000015">
    <property type="protein sequence ID" value="RTR27706.1"/>
    <property type="molecule type" value="Genomic_DNA"/>
</dbReference>
<dbReference type="AlphaFoldDB" id="A0A431VXB6"/>
<proteinExistence type="predicted"/>
<sequence>MVQSGLNGNILENIFAEVPKLNEVLLKSLGITSSELALLITKKLNPHQSEQVLDIVSIQLEVISTFDTLDNANEWLFANLQALDGFAPISFLDTFVGRSIVRDVLVKIKFGEFS</sequence>
<comment type="caution">
    <text evidence="2">The sequence shown here is derived from an EMBL/GenBank/DDBJ whole genome shotgun (WGS) entry which is preliminary data.</text>
</comment>
<dbReference type="RefSeq" id="WP_126507791.1">
    <property type="nucleotide sequence ID" value="NZ_RXNV01000015.1"/>
</dbReference>
<evidence type="ECO:0000313" key="3">
    <source>
        <dbReference type="Proteomes" id="UP000282060"/>
    </source>
</evidence>
<dbReference type="OrthoDB" id="6271553at2"/>
<accession>A0A431VXB6</accession>
<keyword evidence="3" id="KW-1185">Reference proteome</keyword>
<protein>
    <submittedName>
        <fullName evidence="2">DUF2384 domain-containing protein</fullName>
    </submittedName>
</protein>
<dbReference type="Proteomes" id="UP000282060">
    <property type="component" value="Unassembled WGS sequence"/>
</dbReference>
<organism evidence="2 3">
    <name type="scientific">Shewanella atlantica</name>
    <dbReference type="NCBI Taxonomy" id="271099"/>
    <lineage>
        <taxon>Bacteria</taxon>
        <taxon>Pseudomonadati</taxon>
        <taxon>Pseudomonadota</taxon>
        <taxon>Gammaproteobacteria</taxon>
        <taxon>Alteromonadales</taxon>
        <taxon>Shewanellaceae</taxon>
        <taxon>Shewanella</taxon>
    </lineage>
</organism>
<evidence type="ECO:0000313" key="2">
    <source>
        <dbReference type="EMBL" id="RTR27706.1"/>
    </source>
</evidence>
<name>A0A431VXB6_9GAMM</name>
<evidence type="ECO:0000259" key="1">
    <source>
        <dbReference type="Pfam" id="PF09722"/>
    </source>
</evidence>
<dbReference type="InterPro" id="IPR024467">
    <property type="entry name" value="Xre/MbcA/ParS-like_toxin-bd"/>
</dbReference>
<reference evidence="2 3" key="1">
    <citation type="submission" date="2018-12" db="EMBL/GenBank/DDBJ databases">
        <authorList>
            <person name="Yu L."/>
        </authorList>
    </citation>
    <scope>NUCLEOTIDE SEQUENCE [LARGE SCALE GENOMIC DNA]</scope>
    <source>
        <strain evidence="2 3">HAW-EB5</strain>
    </source>
</reference>